<dbReference type="Gene3D" id="1.10.3720.10">
    <property type="entry name" value="MetI-like"/>
    <property type="match status" value="1"/>
</dbReference>
<keyword evidence="3 5" id="KW-1133">Transmembrane helix</keyword>
<feature type="transmembrane region" description="Helical" evidence="5">
    <location>
        <begin position="62"/>
        <end position="84"/>
    </location>
</feature>
<dbReference type="GO" id="GO:0005886">
    <property type="term" value="C:plasma membrane"/>
    <property type="evidence" value="ECO:0007669"/>
    <property type="project" value="UniProtKB-SubCell"/>
</dbReference>
<dbReference type="CDD" id="cd06261">
    <property type="entry name" value="TM_PBP2"/>
    <property type="match status" value="1"/>
</dbReference>
<keyword evidence="4 5" id="KW-0472">Membrane</keyword>
<organism evidence="7 8">
    <name type="scientific">Methanoregula formicica (strain DSM 22288 / NBRC 105244 / SMSP)</name>
    <dbReference type="NCBI Taxonomy" id="593750"/>
    <lineage>
        <taxon>Archaea</taxon>
        <taxon>Methanobacteriati</taxon>
        <taxon>Methanobacteriota</taxon>
        <taxon>Stenosarchaea group</taxon>
        <taxon>Methanomicrobia</taxon>
        <taxon>Methanomicrobiales</taxon>
        <taxon>Methanoregulaceae</taxon>
        <taxon>Methanoregula</taxon>
    </lineage>
</organism>
<evidence type="ECO:0000256" key="1">
    <source>
        <dbReference type="ARBA" id="ARBA00004141"/>
    </source>
</evidence>
<dbReference type="InterPro" id="IPR000515">
    <property type="entry name" value="MetI-like"/>
</dbReference>
<dbReference type="InterPro" id="IPR035906">
    <property type="entry name" value="MetI-like_sf"/>
</dbReference>
<keyword evidence="5" id="KW-0813">Transport</keyword>
<dbReference type="GO" id="GO:0055085">
    <property type="term" value="P:transmembrane transport"/>
    <property type="evidence" value="ECO:0007669"/>
    <property type="project" value="InterPro"/>
</dbReference>
<dbReference type="STRING" id="593750.Metfor_0674"/>
<name>L0HF82_METFS</name>
<dbReference type="KEGG" id="mfo:Metfor_0674"/>
<comment type="subcellular location">
    <subcellularLocation>
        <location evidence="5">Cell membrane</location>
        <topology evidence="5">Multi-pass membrane protein</topology>
    </subcellularLocation>
    <subcellularLocation>
        <location evidence="1">Membrane</location>
        <topology evidence="1">Multi-pass membrane protein</topology>
    </subcellularLocation>
</comment>
<dbReference type="NCBIfam" id="NF038017">
    <property type="entry name" value="ABC_perm1"/>
    <property type="match status" value="1"/>
</dbReference>
<accession>L0HF82</accession>
<feature type="transmembrane region" description="Helical" evidence="5">
    <location>
        <begin position="201"/>
        <end position="225"/>
    </location>
</feature>
<keyword evidence="2 5" id="KW-0812">Transmembrane</keyword>
<evidence type="ECO:0000313" key="8">
    <source>
        <dbReference type="Proteomes" id="UP000010824"/>
    </source>
</evidence>
<dbReference type="Pfam" id="PF00528">
    <property type="entry name" value="BPD_transp_1"/>
    <property type="match status" value="1"/>
</dbReference>
<evidence type="ECO:0000313" key="7">
    <source>
        <dbReference type="EMBL" id="AGB01734.1"/>
    </source>
</evidence>
<feature type="transmembrane region" description="Helical" evidence="5">
    <location>
        <begin position="104"/>
        <end position="126"/>
    </location>
</feature>
<dbReference type="AlphaFoldDB" id="L0HF82"/>
<dbReference type="eggNOG" id="arCOG00166">
    <property type="taxonomic scope" value="Archaea"/>
</dbReference>
<comment type="similarity">
    <text evidence="5">Belongs to the binding-protein-dependent transport system permease family.</text>
</comment>
<feature type="domain" description="ABC transmembrane type-1" evidence="6">
    <location>
        <begin position="26"/>
        <end position="222"/>
    </location>
</feature>
<protein>
    <submittedName>
        <fullName evidence="7">ABC-type tungstate transport system, periplasmic component</fullName>
    </submittedName>
</protein>
<evidence type="ECO:0000256" key="4">
    <source>
        <dbReference type="ARBA" id="ARBA00023136"/>
    </source>
</evidence>
<sequence precursor="true">MSDITNGIIQAIDLIVTLNPEVMQIAALSLYISLTATTLAAIVAIPAGALIYFNTFYGKRAVIILIQTLYSVPTVVVGLILYLLISRSGPFGFLGLLFTSQGMILGQMVLIIPIMMGLVISALSGIDRGISDTLISLGATQFQKIIEIVKEARFAILSAVVLGFGRAIAEVGVAMMIGGNIRDHTRVLTTAITLETGMGKFGFSIALGIILLVIALIVVVILNLITSALSSDLQQIAGGGPHG</sequence>
<gene>
    <name evidence="7" type="ordered locus">Metfor_0674</name>
</gene>
<keyword evidence="8" id="KW-1185">Reference proteome</keyword>
<dbReference type="PANTHER" id="PTHR43632:SF1">
    <property type="entry name" value="PERMEASE COMPONENT OF TUNGSTATE ABC TRANSPORTER"/>
    <property type="match status" value="1"/>
</dbReference>
<feature type="transmembrane region" description="Helical" evidence="5">
    <location>
        <begin position="154"/>
        <end position="181"/>
    </location>
</feature>
<evidence type="ECO:0000256" key="2">
    <source>
        <dbReference type="ARBA" id="ARBA00022692"/>
    </source>
</evidence>
<dbReference type="OrthoDB" id="94632at2157"/>
<evidence type="ECO:0000256" key="3">
    <source>
        <dbReference type="ARBA" id="ARBA00022989"/>
    </source>
</evidence>
<feature type="transmembrane region" description="Helical" evidence="5">
    <location>
        <begin position="28"/>
        <end position="53"/>
    </location>
</feature>
<dbReference type="PANTHER" id="PTHR43632">
    <property type="entry name" value="PERMEASE COMPONENT OF TUNGSTATE ABC TRANSPORTER"/>
    <property type="match status" value="1"/>
</dbReference>
<dbReference type="EMBL" id="CP003167">
    <property type="protein sequence ID" value="AGB01734.1"/>
    <property type="molecule type" value="Genomic_DNA"/>
</dbReference>
<dbReference type="Proteomes" id="UP000010824">
    <property type="component" value="Chromosome"/>
</dbReference>
<dbReference type="InParanoid" id="L0HF82"/>
<dbReference type="InterPro" id="IPR049783">
    <property type="entry name" value="ABC_perm_TupB-like"/>
</dbReference>
<evidence type="ECO:0000259" key="6">
    <source>
        <dbReference type="PROSITE" id="PS50928"/>
    </source>
</evidence>
<dbReference type="PROSITE" id="PS50928">
    <property type="entry name" value="ABC_TM1"/>
    <property type="match status" value="1"/>
</dbReference>
<reference evidence="7 8" key="2">
    <citation type="journal article" date="2014" name="Genome Announc.">
        <title>Complete Genome Sequence of Methanoregula formicica SMSPT, a Mesophilic Hydrogenotrophic Methanogen Isolated from a Methanogenic Upflow Anaerobic Sludge Blanket Reactor.</title>
        <authorList>
            <person name="Yamamoto K."/>
            <person name="Tamaki H."/>
            <person name="Cadillo-Quiroz H."/>
            <person name="Imachi H."/>
            <person name="Kyrpides N."/>
            <person name="Woyke T."/>
            <person name="Goodwin L."/>
            <person name="Zinder S.H."/>
            <person name="Kamagata Y."/>
            <person name="Liu W.T."/>
        </authorList>
    </citation>
    <scope>NUCLEOTIDE SEQUENCE [LARGE SCALE GENOMIC DNA]</scope>
    <source>
        <strain evidence="8">DSM 22288 / NBRC 105244 / SMSP</strain>
    </source>
</reference>
<proteinExistence type="inferred from homology"/>
<evidence type="ECO:0000256" key="5">
    <source>
        <dbReference type="RuleBase" id="RU363032"/>
    </source>
</evidence>
<dbReference type="SUPFAM" id="SSF161098">
    <property type="entry name" value="MetI-like"/>
    <property type="match status" value="1"/>
</dbReference>
<reference evidence="8" key="1">
    <citation type="submission" date="2011-12" db="EMBL/GenBank/DDBJ databases">
        <title>Complete sequence of Methanoregula formicicum SMSP.</title>
        <authorList>
            <person name="Lucas S."/>
            <person name="Han J."/>
            <person name="Lapidus A."/>
            <person name="Cheng J.-F."/>
            <person name="Goodwin L."/>
            <person name="Pitluck S."/>
            <person name="Peters L."/>
            <person name="Ovchinnikova G."/>
            <person name="Teshima H."/>
            <person name="Detter J.C."/>
            <person name="Han C."/>
            <person name="Tapia R."/>
            <person name="Land M."/>
            <person name="Hauser L."/>
            <person name="Kyrpides N."/>
            <person name="Ivanova N."/>
            <person name="Pagani I."/>
            <person name="Imachi H."/>
            <person name="Tamaki H."/>
            <person name="Sekiguchi Y."/>
            <person name="Kamagata Y."/>
            <person name="Cadillo-Quiroz H."/>
            <person name="Zinder S."/>
            <person name="Liu W.-T."/>
            <person name="Woyke T."/>
        </authorList>
    </citation>
    <scope>NUCLEOTIDE SEQUENCE [LARGE SCALE GENOMIC DNA]</scope>
    <source>
        <strain evidence="8">DSM 22288 / NBRC 105244 / SMSP</strain>
    </source>
</reference>
<dbReference type="GeneID" id="14309347"/>
<dbReference type="RefSeq" id="WP_015284698.1">
    <property type="nucleotide sequence ID" value="NC_019943.1"/>
</dbReference>
<dbReference type="HOGENOM" id="CLU_016047_14_2_2"/>